<accession>A0ABQ1HLP8</accession>
<feature type="transmembrane region" description="Helical" evidence="6">
    <location>
        <begin position="103"/>
        <end position="127"/>
    </location>
</feature>
<name>A0ABQ1HLP8_9GAMM</name>
<protein>
    <submittedName>
        <fullName evidence="8">MFS transporter</fullName>
    </submittedName>
</protein>
<evidence type="ECO:0000256" key="3">
    <source>
        <dbReference type="ARBA" id="ARBA00022692"/>
    </source>
</evidence>
<dbReference type="InterPro" id="IPR004752">
    <property type="entry name" value="AmpG_permease/AT-1"/>
</dbReference>
<keyword evidence="5 6" id="KW-0472">Membrane</keyword>
<dbReference type="Gene3D" id="1.20.1250.20">
    <property type="entry name" value="MFS general substrate transporter like domains"/>
    <property type="match status" value="2"/>
</dbReference>
<evidence type="ECO:0000313" key="8">
    <source>
        <dbReference type="EMBL" id="GGA82592.1"/>
    </source>
</evidence>
<evidence type="ECO:0000259" key="7">
    <source>
        <dbReference type="PROSITE" id="PS50850"/>
    </source>
</evidence>
<sequence length="411" mass="43603">MLSAFGTPSALTMCLLGFGSGLPFLLVGYVLSIWLREAGYDLGLIGLLSYIGLFYALKFVWAPLVDRYPLPWLGRRRGWLFASQLLLAVGLAGMALLGPGAGLPLFILLAGVAAFAGATQDIAVDAYRIEIAPVEAQGALAATYTLGYRLGLIASTVGVLYVAEFWDWRVAYLAMAALMIPPLLTTLVAREPESTIPLGPRGGFVQAFVGPFVEFFRRNGWVLAVALLAFVGLYKLPDQMLGVIAGPYYLDSGFDKAQIANISKLYGVPIGIAGAFVGGMTVAAIGLRWSLAVAAVAVALSNLLFILMSVHPGELWSFMAAISGDNFSQGFAGTVLVAFMSALANRSYTATQYALLGSLANLPGKLIGGVSGFMVEASSYTAFFIFSTLSIVPTLLLLVWLWPRLAPRSAA</sequence>
<proteinExistence type="predicted"/>
<evidence type="ECO:0000256" key="4">
    <source>
        <dbReference type="ARBA" id="ARBA00022989"/>
    </source>
</evidence>
<keyword evidence="3 6" id="KW-0812">Transmembrane</keyword>
<dbReference type="NCBIfam" id="TIGR00901">
    <property type="entry name" value="2A0125"/>
    <property type="match status" value="1"/>
</dbReference>
<dbReference type="Proteomes" id="UP000623419">
    <property type="component" value="Unassembled WGS sequence"/>
</dbReference>
<dbReference type="InterPro" id="IPR036259">
    <property type="entry name" value="MFS_trans_sf"/>
</dbReference>
<keyword evidence="9" id="KW-1185">Reference proteome</keyword>
<keyword evidence="2" id="KW-0813">Transport</keyword>
<dbReference type="PANTHER" id="PTHR12778">
    <property type="entry name" value="SOLUTE CARRIER FAMILY 33 ACETYL-COA TRANSPORTER -RELATED"/>
    <property type="match status" value="1"/>
</dbReference>
<comment type="subcellular location">
    <subcellularLocation>
        <location evidence="1">Membrane</location>
        <topology evidence="1">Multi-pass membrane protein</topology>
    </subcellularLocation>
</comment>
<feature type="transmembrane region" description="Helical" evidence="6">
    <location>
        <begin position="169"/>
        <end position="189"/>
    </location>
</feature>
<feature type="transmembrane region" description="Helical" evidence="6">
    <location>
        <begin position="220"/>
        <end position="237"/>
    </location>
</feature>
<dbReference type="InterPro" id="IPR011701">
    <property type="entry name" value="MFS"/>
</dbReference>
<comment type="caution">
    <text evidence="8">The sequence shown here is derived from an EMBL/GenBank/DDBJ whole genome shotgun (WGS) entry which is preliminary data.</text>
</comment>
<dbReference type="SUPFAM" id="SSF103473">
    <property type="entry name" value="MFS general substrate transporter"/>
    <property type="match status" value="1"/>
</dbReference>
<evidence type="ECO:0000256" key="6">
    <source>
        <dbReference type="SAM" id="Phobius"/>
    </source>
</evidence>
<feature type="transmembrane region" description="Helical" evidence="6">
    <location>
        <begin position="78"/>
        <end position="97"/>
    </location>
</feature>
<evidence type="ECO:0000313" key="9">
    <source>
        <dbReference type="Proteomes" id="UP000623419"/>
    </source>
</evidence>
<dbReference type="EMBL" id="BMKC01000002">
    <property type="protein sequence ID" value="GGA82592.1"/>
    <property type="molecule type" value="Genomic_DNA"/>
</dbReference>
<feature type="transmembrane region" description="Helical" evidence="6">
    <location>
        <begin position="289"/>
        <end position="307"/>
    </location>
</feature>
<keyword evidence="4 6" id="KW-1133">Transmembrane helix</keyword>
<reference evidence="9" key="1">
    <citation type="journal article" date="2019" name="Int. J. Syst. Evol. Microbiol.">
        <title>The Global Catalogue of Microorganisms (GCM) 10K type strain sequencing project: providing services to taxonomists for standard genome sequencing and annotation.</title>
        <authorList>
            <consortium name="The Broad Institute Genomics Platform"/>
            <consortium name="The Broad Institute Genome Sequencing Center for Infectious Disease"/>
            <person name="Wu L."/>
            <person name="Ma J."/>
        </authorList>
    </citation>
    <scope>NUCLEOTIDE SEQUENCE [LARGE SCALE GENOMIC DNA]</scope>
    <source>
        <strain evidence="9">CGMCC 1.15905</strain>
    </source>
</reference>
<feature type="transmembrane region" description="Helical" evidence="6">
    <location>
        <begin position="12"/>
        <end position="35"/>
    </location>
</feature>
<gene>
    <name evidence="8" type="primary">ampG</name>
    <name evidence="8" type="ORF">GCM10011521_21170</name>
</gene>
<dbReference type="PANTHER" id="PTHR12778:SF10">
    <property type="entry name" value="MAJOR FACILITATOR SUPERFAMILY DOMAIN-CONTAINING PROTEIN 3"/>
    <property type="match status" value="1"/>
</dbReference>
<dbReference type="InterPro" id="IPR020846">
    <property type="entry name" value="MFS_dom"/>
</dbReference>
<feature type="transmembrane region" description="Helical" evidence="6">
    <location>
        <begin position="380"/>
        <end position="402"/>
    </location>
</feature>
<feature type="domain" description="Major facilitator superfamily (MFS) profile" evidence="7">
    <location>
        <begin position="9"/>
        <end position="405"/>
    </location>
</feature>
<evidence type="ECO:0000256" key="5">
    <source>
        <dbReference type="ARBA" id="ARBA00023136"/>
    </source>
</evidence>
<evidence type="ECO:0000256" key="1">
    <source>
        <dbReference type="ARBA" id="ARBA00004141"/>
    </source>
</evidence>
<dbReference type="Pfam" id="PF07690">
    <property type="entry name" value="MFS_1"/>
    <property type="match status" value="1"/>
</dbReference>
<dbReference type="PROSITE" id="PS50850">
    <property type="entry name" value="MFS"/>
    <property type="match status" value="1"/>
</dbReference>
<feature type="transmembrane region" description="Helical" evidence="6">
    <location>
        <begin position="257"/>
        <end position="277"/>
    </location>
</feature>
<evidence type="ECO:0000256" key="2">
    <source>
        <dbReference type="ARBA" id="ARBA00022448"/>
    </source>
</evidence>
<feature type="transmembrane region" description="Helical" evidence="6">
    <location>
        <begin position="327"/>
        <end position="344"/>
    </location>
</feature>
<feature type="transmembrane region" description="Helical" evidence="6">
    <location>
        <begin position="353"/>
        <end position="374"/>
    </location>
</feature>
<feature type="transmembrane region" description="Helical" evidence="6">
    <location>
        <begin position="139"/>
        <end position="163"/>
    </location>
</feature>
<organism evidence="8 9">
    <name type="scientific">Arenimonas soli</name>
    <dbReference type="NCBI Taxonomy" id="2269504"/>
    <lineage>
        <taxon>Bacteria</taxon>
        <taxon>Pseudomonadati</taxon>
        <taxon>Pseudomonadota</taxon>
        <taxon>Gammaproteobacteria</taxon>
        <taxon>Lysobacterales</taxon>
        <taxon>Lysobacteraceae</taxon>
        <taxon>Arenimonas</taxon>
    </lineage>
</organism>
<feature type="transmembrane region" description="Helical" evidence="6">
    <location>
        <begin position="47"/>
        <end position="66"/>
    </location>
</feature>